<dbReference type="GO" id="GO:0043953">
    <property type="term" value="P:protein transport by the Tat complex"/>
    <property type="evidence" value="ECO:0007669"/>
    <property type="project" value="UniProtKB-UniRule"/>
</dbReference>
<evidence type="ECO:0000256" key="5">
    <source>
        <dbReference type="ARBA" id="ARBA00022927"/>
    </source>
</evidence>
<dbReference type="PANTHER" id="PTHR42982">
    <property type="entry name" value="SEC-INDEPENDENT PROTEIN TRANSLOCASE PROTEIN TATA"/>
    <property type="match status" value="1"/>
</dbReference>
<name>A0A7C5DDA1_9CHLB</name>
<keyword evidence="3 9" id="KW-1003">Cell membrane</keyword>
<keyword evidence="4 9" id="KW-0812">Transmembrane</keyword>
<evidence type="ECO:0000256" key="9">
    <source>
        <dbReference type="HAMAP-Rule" id="MF_00236"/>
    </source>
</evidence>
<dbReference type="GO" id="GO:0033281">
    <property type="term" value="C:TAT protein transport complex"/>
    <property type="evidence" value="ECO:0007669"/>
    <property type="project" value="UniProtKB-UniRule"/>
</dbReference>
<protein>
    <recommendedName>
        <fullName evidence="9">Sec-independent protein translocase protein TatA</fullName>
    </recommendedName>
</protein>
<dbReference type="PANTHER" id="PTHR42982:SF1">
    <property type="entry name" value="SEC-INDEPENDENT PROTEIN TRANSLOCASE PROTEIN TATA"/>
    <property type="match status" value="1"/>
</dbReference>
<evidence type="ECO:0000256" key="1">
    <source>
        <dbReference type="ARBA" id="ARBA00004162"/>
    </source>
</evidence>
<dbReference type="GO" id="GO:0008320">
    <property type="term" value="F:protein transmembrane transporter activity"/>
    <property type="evidence" value="ECO:0007669"/>
    <property type="project" value="UniProtKB-UniRule"/>
</dbReference>
<dbReference type="Pfam" id="PF02416">
    <property type="entry name" value="TatA_B_E"/>
    <property type="match status" value="1"/>
</dbReference>
<feature type="region of interest" description="Disordered" evidence="10">
    <location>
        <begin position="49"/>
        <end position="71"/>
    </location>
</feature>
<dbReference type="Gene3D" id="1.20.5.3310">
    <property type="match status" value="1"/>
</dbReference>
<evidence type="ECO:0000313" key="11">
    <source>
        <dbReference type="EMBL" id="HHE07881.1"/>
    </source>
</evidence>
<dbReference type="HAMAP" id="MF_00236">
    <property type="entry name" value="TatA_E"/>
    <property type="match status" value="1"/>
</dbReference>
<sequence length="71" mass="7741">MRRADPALLLVLAVILVLFGGQKIPELARGLGKGIKEFKKAQNDIETEFNKGGRYGLGQSRKPSKESSVQS</sequence>
<comment type="function">
    <text evidence="9">Part of the twin-arginine translocation (Tat) system that transports large folded proteins containing a characteristic twin-arginine motif in their signal peptide across membranes. TatA could form the protein-conducting channel of the Tat system.</text>
</comment>
<dbReference type="InterPro" id="IPR006312">
    <property type="entry name" value="TatA/E"/>
</dbReference>
<evidence type="ECO:0000256" key="3">
    <source>
        <dbReference type="ARBA" id="ARBA00022475"/>
    </source>
</evidence>
<comment type="subunit">
    <text evidence="9">Forms a complex with TatC.</text>
</comment>
<comment type="similarity">
    <text evidence="9">Belongs to the TatA/E family.</text>
</comment>
<dbReference type="InterPro" id="IPR003369">
    <property type="entry name" value="TatA/B/E"/>
</dbReference>
<comment type="caution">
    <text evidence="11">The sequence shown here is derived from an EMBL/GenBank/DDBJ whole genome shotgun (WGS) entry which is preliminary data.</text>
</comment>
<keyword evidence="8 9" id="KW-0472">Membrane</keyword>
<accession>A0A7C5DDA1</accession>
<proteinExistence type="inferred from homology"/>
<evidence type="ECO:0000256" key="10">
    <source>
        <dbReference type="SAM" id="MobiDB-lite"/>
    </source>
</evidence>
<evidence type="ECO:0000256" key="8">
    <source>
        <dbReference type="ARBA" id="ARBA00023136"/>
    </source>
</evidence>
<evidence type="ECO:0000256" key="4">
    <source>
        <dbReference type="ARBA" id="ARBA00022692"/>
    </source>
</evidence>
<keyword evidence="2 9" id="KW-0813">Transport</keyword>
<evidence type="ECO:0000256" key="7">
    <source>
        <dbReference type="ARBA" id="ARBA00023010"/>
    </source>
</evidence>
<keyword evidence="6 9" id="KW-1133">Transmembrane helix</keyword>
<organism evidence="11">
    <name type="scientific">Chlorobaculum parvum</name>
    <dbReference type="NCBI Taxonomy" id="274539"/>
    <lineage>
        <taxon>Bacteria</taxon>
        <taxon>Pseudomonadati</taxon>
        <taxon>Chlorobiota</taxon>
        <taxon>Chlorobiia</taxon>
        <taxon>Chlorobiales</taxon>
        <taxon>Chlorobiaceae</taxon>
        <taxon>Chlorobaculum</taxon>
    </lineage>
</organism>
<dbReference type="EMBL" id="DRSK01000181">
    <property type="protein sequence ID" value="HHE07881.1"/>
    <property type="molecule type" value="Genomic_DNA"/>
</dbReference>
<keyword evidence="7 9" id="KW-0811">Translocation</keyword>
<keyword evidence="5 9" id="KW-0653">Protein transport</keyword>
<comment type="subcellular location">
    <subcellularLocation>
        <location evidence="1 9">Cell membrane</location>
        <topology evidence="1 9">Single-pass membrane protein</topology>
    </subcellularLocation>
</comment>
<reference evidence="11" key="1">
    <citation type="journal article" date="2020" name="mSystems">
        <title>Genome- and Community-Level Interaction Insights into Carbon Utilization and Element Cycling Functions of Hydrothermarchaeota in Hydrothermal Sediment.</title>
        <authorList>
            <person name="Zhou Z."/>
            <person name="Liu Y."/>
            <person name="Xu W."/>
            <person name="Pan J."/>
            <person name="Luo Z.H."/>
            <person name="Li M."/>
        </authorList>
    </citation>
    <scope>NUCLEOTIDE SEQUENCE [LARGE SCALE GENOMIC DNA]</scope>
    <source>
        <strain evidence="11">HyVt-628</strain>
    </source>
</reference>
<dbReference type="Proteomes" id="UP000886059">
    <property type="component" value="Unassembled WGS sequence"/>
</dbReference>
<dbReference type="NCBIfam" id="TIGR01411">
    <property type="entry name" value="tatAE"/>
    <property type="match status" value="1"/>
</dbReference>
<gene>
    <name evidence="9" type="primary">tatA</name>
    <name evidence="11" type="ORF">ENL01_03125</name>
</gene>
<evidence type="ECO:0000256" key="2">
    <source>
        <dbReference type="ARBA" id="ARBA00022448"/>
    </source>
</evidence>
<evidence type="ECO:0000256" key="6">
    <source>
        <dbReference type="ARBA" id="ARBA00022989"/>
    </source>
</evidence>
<dbReference type="AlphaFoldDB" id="A0A7C5DDA1"/>